<feature type="region of interest" description="Disordered" evidence="16">
    <location>
        <begin position="1"/>
        <end position="130"/>
    </location>
</feature>
<dbReference type="GO" id="GO:0043139">
    <property type="term" value="F:5'-3' DNA helicase activity"/>
    <property type="evidence" value="ECO:0007669"/>
    <property type="project" value="UniProtKB-UniRule"/>
</dbReference>
<gene>
    <name evidence="18" type="primary">pif1</name>
    <name evidence="15" type="synonym">PIF1</name>
    <name evidence="18" type="ORF">WHR41_06797</name>
</gene>
<evidence type="ECO:0000256" key="13">
    <source>
        <dbReference type="ARBA" id="ARBA00023242"/>
    </source>
</evidence>
<dbReference type="CDD" id="cd18809">
    <property type="entry name" value="SF1_C_RecD"/>
    <property type="match status" value="1"/>
</dbReference>
<dbReference type="GO" id="GO:0005730">
    <property type="term" value="C:nucleolus"/>
    <property type="evidence" value="ECO:0007669"/>
    <property type="project" value="UniProtKB-SubCell"/>
</dbReference>
<keyword evidence="6 15" id="KW-0347">Helicase</keyword>
<dbReference type="InterPro" id="IPR048293">
    <property type="entry name" value="PIF1_RRM3_pfh1"/>
</dbReference>
<dbReference type="EMBL" id="JAAQHG020000027">
    <property type="protein sequence ID" value="KAL1584284.1"/>
    <property type="molecule type" value="Genomic_DNA"/>
</dbReference>
<keyword evidence="11 15" id="KW-0234">DNA repair</keyword>
<evidence type="ECO:0000256" key="14">
    <source>
        <dbReference type="ARBA" id="ARBA00048954"/>
    </source>
</evidence>
<dbReference type="SUPFAM" id="SSF52540">
    <property type="entry name" value="P-loop containing nucleoside triphosphate hydrolases"/>
    <property type="match status" value="2"/>
</dbReference>
<dbReference type="InterPro" id="IPR027417">
    <property type="entry name" value="P-loop_NTPase"/>
</dbReference>
<dbReference type="InterPro" id="IPR010285">
    <property type="entry name" value="DNA_helicase_pif1-like_DEAD"/>
</dbReference>
<evidence type="ECO:0000256" key="8">
    <source>
        <dbReference type="ARBA" id="ARBA00023125"/>
    </source>
</evidence>
<dbReference type="InterPro" id="IPR003593">
    <property type="entry name" value="AAA+_ATPase"/>
</dbReference>
<feature type="compositionally biased region" description="Polar residues" evidence="16">
    <location>
        <begin position="190"/>
        <end position="204"/>
    </location>
</feature>
<keyword evidence="8 15" id="KW-0238">DNA-binding</keyword>
<dbReference type="GO" id="GO:0005524">
    <property type="term" value="F:ATP binding"/>
    <property type="evidence" value="ECO:0007669"/>
    <property type="project" value="UniProtKB-UniRule"/>
</dbReference>
<feature type="binding site" evidence="15">
    <location>
        <begin position="409"/>
        <end position="416"/>
    </location>
    <ligand>
        <name>ATP</name>
        <dbReference type="ChEBI" id="CHEBI:30616"/>
    </ligand>
</feature>
<evidence type="ECO:0000256" key="16">
    <source>
        <dbReference type="SAM" id="MobiDB-lite"/>
    </source>
</evidence>
<comment type="caution">
    <text evidence="18">The sequence shown here is derived from an EMBL/GenBank/DDBJ whole genome shotgun (WGS) entry which is preliminary data.</text>
</comment>
<organism evidence="18 19">
    <name type="scientific">Cladosporium halotolerans</name>
    <dbReference type="NCBI Taxonomy" id="1052096"/>
    <lineage>
        <taxon>Eukaryota</taxon>
        <taxon>Fungi</taxon>
        <taxon>Dikarya</taxon>
        <taxon>Ascomycota</taxon>
        <taxon>Pezizomycotina</taxon>
        <taxon>Dothideomycetes</taxon>
        <taxon>Dothideomycetidae</taxon>
        <taxon>Cladosporiales</taxon>
        <taxon>Cladosporiaceae</taxon>
        <taxon>Cladosporium</taxon>
    </lineage>
</organism>
<feature type="compositionally biased region" description="Acidic residues" evidence="16">
    <location>
        <begin position="171"/>
        <end position="184"/>
    </location>
</feature>
<dbReference type="InterPro" id="IPR049163">
    <property type="entry name" value="Pif1-like_2B_dom"/>
</dbReference>
<keyword evidence="4 15" id="KW-0227">DNA damage</keyword>
<evidence type="ECO:0000256" key="2">
    <source>
        <dbReference type="ARBA" id="ARBA00004604"/>
    </source>
</evidence>
<dbReference type="FunFam" id="3.40.50.300:FF:001226">
    <property type="entry name" value="ATP-dependent DNA helicase PIF1"/>
    <property type="match status" value="1"/>
</dbReference>
<reference evidence="18 19" key="1">
    <citation type="journal article" date="2020" name="Microbiol. Resour. Announc.">
        <title>Draft Genome Sequence of a Cladosporium Species Isolated from the Mesophotic Ascidian Didemnum maculosum.</title>
        <authorList>
            <person name="Gioti A."/>
            <person name="Siaperas R."/>
            <person name="Nikolaivits E."/>
            <person name="Le Goff G."/>
            <person name="Ouazzani J."/>
            <person name="Kotoulas G."/>
            <person name="Topakas E."/>
        </authorList>
    </citation>
    <scope>NUCLEOTIDE SEQUENCE [LARGE SCALE GENOMIC DNA]</scope>
    <source>
        <strain evidence="18 19">TM138-S3</strain>
    </source>
</reference>
<comment type="cofactor">
    <cofactor evidence="1 15">
        <name>Mg(2+)</name>
        <dbReference type="ChEBI" id="CHEBI:18420"/>
    </cofactor>
</comment>
<dbReference type="GO" id="GO:0003697">
    <property type="term" value="F:single-stranded DNA binding"/>
    <property type="evidence" value="ECO:0007669"/>
    <property type="project" value="UniProtKB-ARBA"/>
</dbReference>
<dbReference type="AlphaFoldDB" id="A0AB34KML8"/>
<name>A0AB34KML8_9PEZI</name>
<dbReference type="GO" id="GO:0005739">
    <property type="term" value="C:mitochondrion"/>
    <property type="evidence" value="ECO:0007669"/>
    <property type="project" value="UniProtKB-SubCell"/>
</dbReference>
<feature type="domain" description="AAA+ ATPase" evidence="17">
    <location>
        <begin position="401"/>
        <end position="699"/>
    </location>
</feature>
<evidence type="ECO:0000256" key="11">
    <source>
        <dbReference type="ARBA" id="ARBA00023204"/>
    </source>
</evidence>
<dbReference type="RefSeq" id="XP_069227390.1">
    <property type="nucleotide sequence ID" value="XM_069375402.1"/>
</dbReference>
<feature type="region of interest" description="Disordered" evidence="16">
    <location>
        <begin position="142"/>
        <end position="161"/>
    </location>
</feature>
<dbReference type="SMART" id="SM00382">
    <property type="entry name" value="AAA"/>
    <property type="match status" value="1"/>
</dbReference>
<dbReference type="EC" id="5.6.2.3" evidence="15"/>
<accession>A0AB34KML8</accession>
<dbReference type="Gene3D" id="3.40.50.300">
    <property type="entry name" value="P-loop containing nucleotide triphosphate hydrolases"/>
    <property type="match status" value="1"/>
</dbReference>
<feature type="region of interest" description="Disordered" evidence="16">
    <location>
        <begin position="166"/>
        <end position="337"/>
    </location>
</feature>
<protein>
    <recommendedName>
        <fullName evidence="15">ATP-dependent DNA helicase PIF1</fullName>
        <ecNumber evidence="15">5.6.2.3</ecNumber>
    </recommendedName>
    <alternativeName>
        <fullName evidence="15">DNA 5'-3' helicase PIF1</fullName>
    </alternativeName>
    <alternativeName>
        <fullName evidence="15">DNA repair and recombination helicase PIF1</fullName>
    </alternativeName>
</protein>
<dbReference type="GO" id="GO:0016787">
    <property type="term" value="F:hydrolase activity"/>
    <property type="evidence" value="ECO:0007669"/>
    <property type="project" value="UniProtKB-KW"/>
</dbReference>
<dbReference type="PANTHER" id="PTHR47642">
    <property type="entry name" value="ATP-DEPENDENT DNA HELICASE"/>
    <property type="match status" value="1"/>
</dbReference>
<evidence type="ECO:0000313" key="19">
    <source>
        <dbReference type="Proteomes" id="UP000803884"/>
    </source>
</evidence>
<dbReference type="HAMAP" id="MF_03176">
    <property type="entry name" value="PIF1"/>
    <property type="match status" value="1"/>
</dbReference>
<keyword evidence="5 15" id="KW-0378">Hydrolase</keyword>
<comment type="subcellular location">
    <subcellularLocation>
        <location evidence="2">Nucleus</location>
        <location evidence="2">Nucleolus</location>
    </subcellularLocation>
    <subcellularLocation>
        <location evidence="15">Nucleus</location>
    </subcellularLocation>
    <subcellularLocation>
        <location evidence="15">Mitochondrion</location>
    </subcellularLocation>
</comment>
<evidence type="ECO:0000256" key="4">
    <source>
        <dbReference type="ARBA" id="ARBA00022763"/>
    </source>
</evidence>
<sequence length="895" mass="98534">MLVRRPTGKATSRLASAAAGPSNSPRPHGRVSSPFRQIAPADSRRSYSRLTMLRAAANRHEQENQAQQTVLGKTLSQSLFPSSSPTQSQPTKPPPSKSISAGFQNALRPSPSSAFNQMRAPPPRQNSGIKRTASGFAKAFDESFEDERGSQNKPIVVSGDSPAKIPATDLFGEDDFDSDIDLDVEEPKSKTTVNYPQLPKQSSAAPLPKPIVYPTLPRQQQARTGYQDSGYGSVEPTSKEHMPASSNPLPWSSSPLEHFQPARIPSPVRQPAPGREQSVQAQQNGPPQPRPFKRRTIPWLEETEEDRGTSEHATSHTSKGVSAGFATPAPKANKKSQFPWNTTASAVKDQQRKHREEVKKAVKKNDGTEESIQKAKSKRKQVARVFLSEEQQHVLDLVVEKKKSVFFTGSAGTGKSVLLREIITSLRKKYAREPDRIAVTASTGLAACNVGGVTLHSFAGIGLGKEPVAELVKKIKRNQKAKHRWMRTKVLVIDEVSMVDGELFDKLESIARQLRNNGRPFGGIQLVITGDFFQLPPVPDKGKVAQFAFDAGTWPTAVEFTIGLHHVFRQKDPVFAGMLNEMREGRLSQSSINTFRSLSRPLNFDDDLDATELFALRSEVEKANADRLVNLQGNVEIFEARDGGTIVDKVQRDKLLSNCMAPETITLKKGAQVMLIKNIDESLVNGSIGRVIGFMDEGEFDKYCINEEAYSQATDGMLASQMPASALSKEELARKRLTDNLTTQRKFPLVRFTIADGTSRDLLCQPESWKVELPNGEVQASRSQVPLILAWALSIHKAQGQTLERVKVDLGKVFEKGQAYVALSRATSMAGLQVLRFDPKKVNAHEKVGNFYSNLARVELEGGKVAKGDGATKKKGLKAEDYEKAFLEDEWADMP</sequence>
<evidence type="ECO:0000256" key="6">
    <source>
        <dbReference type="ARBA" id="ARBA00022806"/>
    </source>
</evidence>
<evidence type="ECO:0000256" key="15">
    <source>
        <dbReference type="HAMAP-Rule" id="MF_03176"/>
    </source>
</evidence>
<feature type="DNA-binding region" evidence="15">
    <location>
        <begin position="818"/>
        <end position="837"/>
    </location>
</feature>
<dbReference type="PANTHER" id="PTHR47642:SF5">
    <property type="entry name" value="ATP-DEPENDENT DNA HELICASE"/>
    <property type="match status" value="1"/>
</dbReference>
<feature type="compositionally biased region" description="Polar residues" evidence="16">
    <location>
        <begin position="217"/>
        <end position="227"/>
    </location>
</feature>
<keyword evidence="9 15" id="KW-0496">Mitochondrion</keyword>
<evidence type="ECO:0000256" key="12">
    <source>
        <dbReference type="ARBA" id="ARBA00023235"/>
    </source>
</evidence>
<evidence type="ECO:0000256" key="3">
    <source>
        <dbReference type="ARBA" id="ARBA00022741"/>
    </source>
</evidence>
<keyword evidence="12 15" id="KW-0413">Isomerase</keyword>
<dbReference type="InterPro" id="IPR051055">
    <property type="entry name" value="PIF1_helicase"/>
</dbReference>
<comment type="similarity">
    <text evidence="15">Belongs to the helicase family. PIF1 subfamily.</text>
</comment>
<dbReference type="GO" id="GO:0006281">
    <property type="term" value="P:DNA repair"/>
    <property type="evidence" value="ECO:0007669"/>
    <property type="project" value="UniProtKB-UniRule"/>
</dbReference>
<evidence type="ECO:0000256" key="7">
    <source>
        <dbReference type="ARBA" id="ARBA00022840"/>
    </source>
</evidence>
<dbReference type="GeneID" id="96008240"/>
<evidence type="ECO:0000313" key="18">
    <source>
        <dbReference type="EMBL" id="KAL1584284.1"/>
    </source>
</evidence>
<comment type="catalytic activity">
    <reaction evidence="14 15">
        <text>ATP + H2O = ADP + phosphate + H(+)</text>
        <dbReference type="Rhea" id="RHEA:13065"/>
        <dbReference type="ChEBI" id="CHEBI:15377"/>
        <dbReference type="ChEBI" id="CHEBI:15378"/>
        <dbReference type="ChEBI" id="CHEBI:30616"/>
        <dbReference type="ChEBI" id="CHEBI:43474"/>
        <dbReference type="ChEBI" id="CHEBI:456216"/>
        <dbReference type="EC" id="5.6.2.3"/>
    </reaction>
</comment>
<feature type="compositionally biased region" description="Low complexity" evidence="16">
    <location>
        <begin position="243"/>
        <end position="255"/>
    </location>
</feature>
<dbReference type="Pfam" id="PF05970">
    <property type="entry name" value="PIF1"/>
    <property type="match status" value="1"/>
</dbReference>
<dbReference type="Proteomes" id="UP000803884">
    <property type="component" value="Unassembled WGS sequence"/>
</dbReference>
<evidence type="ECO:0000256" key="1">
    <source>
        <dbReference type="ARBA" id="ARBA00001946"/>
    </source>
</evidence>
<dbReference type="Pfam" id="PF21530">
    <property type="entry name" value="Pif1_2B_dom"/>
    <property type="match status" value="1"/>
</dbReference>
<evidence type="ECO:0000256" key="10">
    <source>
        <dbReference type="ARBA" id="ARBA00023172"/>
    </source>
</evidence>
<keyword evidence="7 15" id="KW-0067">ATP-binding</keyword>
<evidence type="ECO:0000256" key="9">
    <source>
        <dbReference type="ARBA" id="ARBA00023128"/>
    </source>
</evidence>
<comment type="function">
    <text evidence="15">DNA-dependent ATPase and 5'-3' DNA helicase required for the maintenance of both mitochondrial and nuclear genome stability.</text>
</comment>
<evidence type="ECO:0000256" key="5">
    <source>
        <dbReference type="ARBA" id="ARBA00022801"/>
    </source>
</evidence>
<feature type="compositionally biased region" description="Low complexity" evidence="16">
    <location>
        <begin position="73"/>
        <end position="90"/>
    </location>
</feature>
<keyword evidence="13 15" id="KW-0539">Nucleus</keyword>
<evidence type="ECO:0000259" key="17">
    <source>
        <dbReference type="SMART" id="SM00382"/>
    </source>
</evidence>
<comment type="subunit">
    <text evidence="15">Monomer.</text>
</comment>
<dbReference type="GO" id="GO:0006310">
    <property type="term" value="P:DNA recombination"/>
    <property type="evidence" value="ECO:0007669"/>
    <property type="project" value="UniProtKB-UniRule"/>
</dbReference>
<proteinExistence type="inferred from homology"/>
<keyword evidence="19" id="KW-1185">Reference proteome</keyword>
<dbReference type="CDD" id="cd18037">
    <property type="entry name" value="DEXSc_Pif1_like"/>
    <property type="match status" value="1"/>
</dbReference>
<keyword evidence="3 15" id="KW-0547">Nucleotide-binding</keyword>
<dbReference type="GO" id="GO:0000723">
    <property type="term" value="P:telomere maintenance"/>
    <property type="evidence" value="ECO:0007669"/>
    <property type="project" value="InterPro"/>
</dbReference>
<keyword evidence="10 15" id="KW-0233">DNA recombination</keyword>